<dbReference type="AlphaFoldDB" id="A0A803PDD7"/>
<protein>
    <submittedName>
        <fullName evidence="1">Uncharacterized protein</fullName>
    </submittedName>
</protein>
<proteinExistence type="predicted"/>
<dbReference type="EnsemblPlants" id="evm.model.04.1506">
    <property type="protein sequence ID" value="cds.evm.model.04.1506"/>
    <property type="gene ID" value="evm.TU.04.1506"/>
</dbReference>
<dbReference type="EMBL" id="UZAU01000390">
    <property type="status" value="NOT_ANNOTATED_CDS"/>
    <property type="molecule type" value="Genomic_DNA"/>
</dbReference>
<accession>A0A803PDD7</accession>
<sequence length="193" mass="21670">MVTQPCEDQGHSTKYGLKSLNHVRKKCHSTMRRQRSLNQGWLDVTLTCEEEISLGMHAMEKSFDHALEMSLDHASQYALDHASQHVTRHACNGEVTLPCITEVTCPCFSTCHSTLSLDIGKTHFTTFLLCNLLGRALEQWCGSGHMFTRAVPHHCDKARVTPLGTIPYGFGTTTLPQIHEEAKPRTETLGWEH</sequence>
<name>A0A803PDD7_CANSA</name>
<reference evidence="1" key="1">
    <citation type="submission" date="2018-11" db="EMBL/GenBank/DDBJ databases">
        <authorList>
            <person name="Grassa J C."/>
        </authorList>
    </citation>
    <scope>NUCLEOTIDE SEQUENCE [LARGE SCALE GENOMIC DNA]</scope>
</reference>
<dbReference type="Gramene" id="evm.model.04.1506">
    <property type="protein sequence ID" value="cds.evm.model.04.1506"/>
    <property type="gene ID" value="evm.TU.04.1506"/>
</dbReference>
<evidence type="ECO:0000313" key="1">
    <source>
        <dbReference type="EnsemblPlants" id="cds.evm.model.04.1506"/>
    </source>
</evidence>
<evidence type="ECO:0000313" key="2">
    <source>
        <dbReference type="Proteomes" id="UP000596661"/>
    </source>
</evidence>
<keyword evidence="2" id="KW-1185">Reference proteome</keyword>
<reference evidence="1" key="2">
    <citation type="submission" date="2021-03" db="UniProtKB">
        <authorList>
            <consortium name="EnsemblPlants"/>
        </authorList>
    </citation>
    <scope>IDENTIFICATION</scope>
</reference>
<dbReference type="Proteomes" id="UP000596661">
    <property type="component" value="Chromosome 4"/>
</dbReference>
<organism evidence="1 2">
    <name type="scientific">Cannabis sativa</name>
    <name type="common">Hemp</name>
    <name type="synonym">Marijuana</name>
    <dbReference type="NCBI Taxonomy" id="3483"/>
    <lineage>
        <taxon>Eukaryota</taxon>
        <taxon>Viridiplantae</taxon>
        <taxon>Streptophyta</taxon>
        <taxon>Embryophyta</taxon>
        <taxon>Tracheophyta</taxon>
        <taxon>Spermatophyta</taxon>
        <taxon>Magnoliopsida</taxon>
        <taxon>eudicotyledons</taxon>
        <taxon>Gunneridae</taxon>
        <taxon>Pentapetalae</taxon>
        <taxon>rosids</taxon>
        <taxon>fabids</taxon>
        <taxon>Rosales</taxon>
        <taxon>Cannabaceae</taxon>
        <taxon>Cannabis</taxon>
    </lineage>
</organism>